<dbReference type="GO" id="GO:0003700">
    <property type="term" value="F:DNA-binding transcription factor activity"/>
    <property type="evidence" value="ECO:0007669"/>
    <property type="project" value="TreeGrafter"/>
</dbReference>
<feature type="DNA-binding region" description="H-T-H motif" evidence="2">
    <location>
        <begin position="39"/>
        <end position="58"/>
    </location>
</feature>
<evidence type="ECO:0000313" key="4">
    <source>
        <dbReference type="EMBL" id="SSA34697.1"/>
    </source>
</evidence>
<dbReference type="PROSITE" id="PS50977">
    <property type="entry name" value="HTH_TETR_2"/>
    <property type="match status" value="1"/>
</dbReference>
<sequence>MSHESRRRGRPAANAVDGRERIVAAARNQFAAKGFRATTLRSIASEAGVDVALIAHHFGSKLGLFAASLQLPEKAHTLLLSSLAGPPRTQGKRLTAAYLSLWEDPQTGPQIQAITRAAVADPEASSALQSTLSGLVAQADVHQLLEGRRTGFFLAMSHLLGIAIMRYVVQLPDIAGADLDELAARIAPAVQRHLDASDKQTSAS</sequence>
<dbReference type="SUPFAM" id="SSF48498">
    <property type="entry name" value="Tetracyclin repressor-like, C-terminal domain"/>
    <property type="match status" value="1"/>
</dbReference>
<name>A0A2Y8ZXT4_9MICO</name>
<dbReference type="Gene3D" id="1.10.10.60">
    <property type="entry name" value="Homeodomain-like"/>
    <property type="match status" value="1"/>
</dbReference>
<dbReference type="Gene3D" id="1.10.357.10">
    <property type="entry name" value="Tetracycline Repressor, domain 2"/>
    <property type="match status" value="1"/>
</dbReference>
<dbReference type="PANTHER" id="PTHR30055:SF235">
    <property type="entry name" value="TRANSCRIPTIONAL REGULATORY PROTEIN"/>
    <property type="match status" value="1"/>
</dbReference>
<proteinExistence type="predicted"/>
<dbReference type="GO" id="GO:0000976">
    <property type="term" value="F:transcription cis-regulatory region binding"/>
    <property type="evidence" value="ECO:0007669"/>
    <property type="project" value="TreeGrafter"/>
</dbReference>
<dbReference type="PRINTS" id="PR00455">
    <property type="entry name" value="HTHTETR"/>
</dbReference>
<dbReference type="PANTHER" id="PTHR30055">
    <property type="entry name" value="HTH-TYPE TRANSCRIPTIONAL REGULATOR RUTR"/>
    <property type="match status" value="1"/>
</dbReference>
<evidence type="ECO:0000259" key="3">
    <source>
        <dbReference type="PROSITE" id="PS50977"/>
    </source>
</evidence>
<evidence type="ECO:0000256" key="2">
    <source>
        <dbReference type="PROSITE-ProRule" id="PRU00335"/>
    </source>
</evidence>
<dbReference type="SUPFAM" id="SSF46689">
    <property type="entry name" value="Homeodomain-like"/>
    <property type="match status" value="1"/>
</dbReference>
<reference evidence="5" key="1">
    <citation type="submission" date="2016-10" db="EMBL/GenBank/DDBJ databases">
        <authorList>
            <person name="Varghese N."/>
            <person name="Submissions S."/>
        </authorList>
    </citation>
    <scope>NUCLEOTIDE SEQUENCE [LARGE SCALE GENOMIC DNA]</scope>
    <source>
        <strain evidence="5">DSM 22951</strain>
    </source>
</reference>
<feature type="domain" description="HTH tetR-type" evidence="3">
    <location>
        <begin position="16"/>
        <end position="76"/>
    </location>
</feature>
<organism evidence="4 5">
    <name type="scientific">Branchiibius hedensis</name>
    <dbReference type="NCBI Taxonomy" id="672460"/>
    <lineage>
        <taxon>Bacteria</taxon>
        <taxon>Bacillati</taxon>
        <taxon>Actinomycetota</taxon>
        <taxon>Actinomycetes</taxon>
        <taxon>Micrococcales</taxon>
        <taxon>Dermacoccaceae</taxon>
        <taxon>Branchiibius</taxon>
    </lineage>
</organism>
<accession>A0A2Y8ZXT4</accession>
<dbReference type="EMBL" id="UESZ01000001">
    <property type="protein sequence ID" value="SSA34697.1"/>
    <property type="molecule type" value="Genomic_DNA"/>
</dbReference>
<keyword evidence="1 2" id="KW-0238">DNA-binding</keyword>
<evidence type="ECO:0000256" key="1">
    <source>
        <dbReference type="ARBA" id="ARBA00023125"/>
    </source>
</evidence>
<dbReference type="InterPro" id="IPR001647">
    <property type="entry name" value="HTH_TetR"/>
</dbReference>
<dbReference type="InterPro" id="IPR041678">
    <property type="entry name" value="TetR_C_16"/>
</dbReference>
<dbReference type="Proteomes" id="UP000250028">
    <property type="component" value="Unassembled WGS sequence"/>
</dbReference>
<dbReference type="RefSeq" id="WP_109685474.1">
    <property type="nucleotide sequence ID" value="NZ_QGDN01000001.1"/>
</dbReference>
<keyword evidence="5" id="KW-1185">Reference proteome</keyword>
<dbReference type="InterPro" id="IPR009057">
    <property type="entry name" value="Homeodomain-like_sf"/>
</dbReference>
<dbReference type="OrthoDB" id="3210235at2"/>
<dbReference type="Pfam" id="PF00440">
    <property type="entry name" value="TetR_N"/>
    <property type="match status" value="1"/>
</dbReference>
<gene>
    <name evidence="4" type="ORF">SAMN04489750_2022</name>
</gene>
<dbReference type="InterPro" id="IPR036271">
    <property type="entry name" value="Tet_transcr_reg_TetR-rel_C_sf"/>
</dbReference>
<dbReference type="Pfam" id="PF17920">
    <property type="entry name" value="TetR_C_16"/>
    <property type="match status" value="1"/>
</dbReference>
<evidence type="ECO:0000313" key="5">
    <source>
        <dbReference type="Proteomes" id="UP000250028"/>
    </source>
</evidence>
<dbReference type="InterPro" id="IPR050109">
    <property type="entry name" value="HTH-type_TetR-like_transc_reg"/>
</dbReference>
<dbReference type="AlphaFoldDB" id="A0A2Y8ZXT4"/>
<protein>
    <submittedName>
        <fullName evidence="4">DNA-binding transcriptional regulator, AcrR family</fullName>
    </submittedName>
</protein>